<keyword evidence="5 10" id="KW-0132">Cell division</keyword>
<organism evidence="11 12">
    <name type="scientific">Gynuella sunshinyii YC6258</name>
    <dbReference type="NCBI Taxonomy" id="1445510"/>
    <lineage>
        <taxon>Bacteria</taxon>
        <taxon>Pseudomonadati</taxon>
        <taxon>Pseudomonadota</taxon>
        <taxon>Gammaproteobacteria</taxon>
        <taxon>Oceanospirillales</taxon>
        <taxon>Saccharospirillaceae</taxon>
        <taxon>Gynuella</taxon>
    </lineage>
</organism>
<accession>A0A0C5VMQ3</accession>
<gene>
    <name evidence="10" type="primary">tolR</name>
    <name evidence="11" type="ORF">YC6258_02580</name>
</gene>
<evidence type="ECO:0000256" key="3">
    <source>
        <dbReference type="ARBA" id="ARBA00022475"/>
    </source>
</evidence>
<evidence type="ECO:0000313" key="11">
    <source>
        <dbReference type="EMBL" id="AJQ94618.1"/>
    </source>
</evidence>
<keyword evidence="12" id="KW-1185">Reference proteome</keyword>
<dbReference type="OrthoDB" id="9798629at2"/>
<comment type="subunit">
    <text evidence="10">The Tol-Pal system is composed of five core proteins: the inner membrane proteins TolA, TolQ and TolR, the periplasmic protein TolB and the outer membrane protein Pal. They form a network linking the inner and outer membranes and the peptidoglycan layer.</text>
</comment>
<feature type="transmembrane region" description="Helical" evidence="10">
    <location>
        <begin position="20"/>
        <end position="38"/>
    </location>
</feature>
<proteinExistence type="inferred from homology"/>
<evidence type="ECO:0000256" key="1">
    <source>
        <dbReference type="ARBA" id="ARBA00004162"/>
    </source>
</evidence>
<evidence type="ECO:0000256" key="9">
    <source>
        <dbReference type="ARBA" id="ARBA00023306"/>
    </source>
</evidence>
<dbReference type="PANTHER" id="PTHR30558">
    <property type="entry name" value="EXBD MEMBRANE COMPONENT OF PMF-DRIVEN MACROMOLECULE IMPORT SYSTEM"/>
    <property type="match status" value="1"/>
</dbReference>
<comment type="subcellular location">
    <subcellularLocation>
        <location evidence="10">Cell inner membrane</location>
        <topology evidence="10">Single-pass membrane protein</topology>
    </subcellularLocation>
    <subcellularLocation>
        <location evidence="1">Cell membrane</location>
        <topology evidence="1">Single-pass membrane protein</topology>
    </subcellularLocation>
</comment>
<keyword evidence="6 10" id="KW-0812">Transmembrane</keyword>
<evidence type="ECO:0000313" key="12">
    <source>
        <dbReference type="Proteomes" id="UP000032266"/>
    </source>
</evidence>
<dbReference type="NCBIfam" id="TIGR02801">
    <property type="entry name" value="tolR"/>
    <property type="match status" value="1"/>
</dbReference>
<dbReference type="PATRIC" id="fig|1445510.3.peg.2535"/>
<evidence type="ECO:0000256" key="10">
    <source>
        <dbReference type="HAMAP-Rule" id="MF_02203"/>
    </source>
</evidence>
<comment type="function">
    <text evidence="10">Part of the Tol-Pal system, which plays a role in outer membrane invagination during cell division and is important for maintaining outer membrane integrity.</text>
</comment>
<dbReference type="GO" id="GO:0005886">
    <property type="term" value="C:plasma membrane"/>
    <property type="evidence" value="ECO:0007669"/>
    <property type="project" value="UniProtKB-SubCell"/>
</dbReference>
<dbReference type="EMBL" id="CP007142">
    <property type="protein sequence ID" value="AJQ94618.1"/>
    <property type="molecule type" value="Genomic_DNA"/>
</dbReference>
<reference evidence="11 12" key="1">
    <citation type="submission" date="2014-01" db="EMBL/GenBank/DDBJ databases">
        <title>Full genme sequencing of cellulolytic bacterium Gynuella sunshinyii YC6258T gen. nov., sp. nov.</title>
        <authorList>
            <person name="Khan H."/>
            <person name="Chung E.J."/>
            <person name="Chung Y.R."/>
        </authorList>
    </citation>
    <scope>NUCLEOTIDE SEQUENCE [LARGE SCALE GENOMIC DNA]</scope>
    <source>
        <strain evidence="11 12">YC6258</strain>
    </source>
</reference>
<keyword evidence="8 10" id="KW-0472">Membrane</keyword>
<keyword evidence="4 10" id="KW-0997">Cell inner membrane</keyword>
<evidence type="ECO:0000256" key="2">
    <source>
        <dbReference type="ARBA" id="ARBA00005811"/>
    </source>
</evidence>
<evidence type="ECO:0000256" key="7">
    <source>
        <dbReference type="ARBA" id="ARBA00022989"/>
    </source>
</evidence>
<dbReference type="Proteomes" id="UP000032266">
    <property type="component" value="Chromosome"/>
</dbReference>
<dbReference type="KEGG" id="gsn:YC6258_02580"/>
<keyword evidence="7 10" id="KW-1133">Transmembrane helix</keyword>
<comment type="similarity">
    <text evidence="2 10">Belongs to the ExbD/TolR family.</text>
</comment>
<sequence>MQTSIRRKRKPVSEINVVPYIDVMLVLLVIFMITAPMLTQGVEVELPKTPADPVKNQNDNEHLIVSVDFDGQYFIERGQDKPEPVKVSAVGSYVGKVLKQSPQTTVLVRGDKRVPYGTVVELMTILQKAGATSVGLVTEAP</sequence>
<dbReference type="InterPro" id="IPR014168">
    <property type="entry name" value="Tol-Pal_TolR"/>
</dbReference>
<dbReference type="GO" id="GO:0015031">
    <property type="term" value="P:protein transport"/>
    <property type="evidence" value="ECO:0007669"/>
    <property type="project" value="InterPro"/>
</dbReference>
<dbReference type="GO" id="GO:0051301">
    <property type="term" value="P:cell division"/>
    <property type="evidence" value="ECO:0007669"/>
    <property type="project" value="UniProtKB-UniRule"/>
</dbReference>
<dbReference type="InterPro" id="IPR003400">
    <property type="entry name" value="ExbD"/>
</dbReference>
<dbReference type="STRING" id="1445510.YC6258_02580"/>
<name>A0A0C5VMQ3_9GAMM</name>
<dbReference type="HAMAP" id="MF_02203">
    <property type="entry name" value="TolR"/>
    <property type="match status" value="1"/>
</dbReference>
<evidence type="ECO:0000256" key="6">
    <source>
        <dbReference type="ARBA" id="ARBA00022692"/>
    </source>
</evidence>
<dbReference type="Pfam" id="PF02472">
    <property type="entry name" value="ExbD"/>
    <property type="match status" value="1"/>
</dbReference>
<keyword evidence="9 10" id="KW-0131">Cell cycle</keyword>
<dbReference type="GO" id="GO:0022857">
    <property type="term" value="F:transmembrane transporter activity"/>
    <property type="evidence" value="ECO:0007669"/>
    <property type="project" value="InterPro"/>
</dbReference>
<keyword evidence="3 10" id="KW-1003">Cell membrane</keyword>
<dbReference type="Gene3D" id="3.30.420.270">
    <property type="match status" value="1"/>
</dbReference>
<dbReference type="PANTHER" id="PTHR30558:SF7">
    <property type="entry name" value="TOL-PAL SYSTEM PROTEIN TOLR"/>
    <property type="match status" value="1"/>
</dbReference>
<evidence type="ECO:0000256" key="5">
    <source>
        <dbReference type="ARBA" id="ARBA00022618"/>
    </source>
</evidence>
<dbReference type="AlphaFoldDB" id="A0A0C5VMQ3"/>
<evidence type="ECO:0000256" key="8">
    <source>
        <dbReference type="ARBA" id="ARBA00023136"/>
    </source>
</evidence>
<dbReference type="RefSeq" id="WP_044617122.1">
    <property type="nucleotide sequence ID" value="NZ_CP007142.1"/>
</dbReference>
<protein>
    <recommendedName>
        <fullName evidence="10">Tol-Pal system protein TolR</fullName>
    </recommendedName>
</protein>
<evidence type="ECO:0000256" key="4">
    <source>
        <dbReference type="ARBA" id="ARBA00022519"/>
    </source>
</evidence>
<dbReference type="HOGENOM" id="CLU_085305_1_3_6"/>